<dbReference type="PANTHER" id="PTHR36881">
    <property type="entry name" value="DERMOKINE"/>
    <property type="match status" value="1"/>
</dbReference>
<evidence type="ECO:0008006" key="4">
    <source>
        <dbReference type="Google" id="ProtNLM"/>
    </source>
</evidence>
<reference evidence="2" key="3">
    <citation type="submission" date="2025-09" db="UniProtKB">
        <authorList>
            <consortium name="Ensembl"/>
        </authorList>
    </citation>
    <scope>IDENTIFICATION</scope>
</reference>
<reference evidence="2" key="2">
    <citation type="submission" date="2025-08" db="UniProtKB">
        <authorList>
            <consortium name="Ensembl"/>
        </authorList>
    </citation>
    <scope>IDENTIFICATION</scope>
</reference>
<reference evidence="2" key="1">
    <citation type="submission" date="2016-12" db="EMBL/GenBank/DDBJ databases">
        <title>Mouse lemur reference genome and diversity panel.</title>
        <authorList>
            <person name="Harris R."/>
            <person name="Larsen P."/>
            <person name="Liu Y."/>
            <person name="Hughes D.S."/>
            <person name="Murali S."/>
            <person name="Raveendran M."/>
            <person name="Korchina V."/>
            <person name="Wang M."/>
            <person name="Jhangiani S."/>
            <person name="Bandaranaike D."/>
            <person name="Bellair M."/>
            <person name="Blankenburg K."/>
            <person name="Chao H."/>
            <person name="Dahdouli M."/>
            <person name="Dinh H."/>
            <person name="Doddapaneni H."/>
            <person name="English A."/>
            <person name="Firestine M."/>
            <person name="Gnanaolivu R."/>
            <person name="Gross S."/>
            <person name="Hernandez B."/>
            <person name="Javaid M."/>
            <person name="Jayaseelan J."/>
            <person name="Jones J."/>
            <person name="Khan Z."/>
            <person name="Kovar C."/>
            <person name="Kurapati P."/>
            <person name="Le B."/>
            <person name="Lee S."/>
            <person name="Li M."/>
            <person name="Mathew T."/>
            <person name="Narasimhan A."/>
            <person name="Ngo D."/>
            <person name="Nguyen L."/>
            <person name="Okwuonu G."/>
            <person name="Ongeri F."/>
            <person name="Osuji N."/>
            <person name="Pu L.-L."/>
            <person name="Puazo M."/>
            <person name="Quiroz J."/>
            <person name="Raj R."/>
            <person name="Rajbhandari K."/>
            <person name="Reid J.G."/>
            <person name="Santibanez J."/>
            <person name="Sexton D."/>
            <person name="Skinner E."/>
            <person name="Vee V."/>
            <person name="Weissenberger G."/>
            <person name="Wu Y."/>
            <person name="Xin Y."/>
            <person name="Han Y."/>
            <person name="Campbell C."/>
            <person name="Brown A."/>
            <person name="Sullivan B."/>
            <person name="Shelton J."/>
            <person name="Brown S."/>
            <person name="Dudchenko O."/>
            <person name="Machol I."/>
            <person name="Durand N."/>
            <person name="Shamim M."/>
            <person name="Lieberman A."/>
            <person name="Muzny D.M."/>
            <person name="Richards S."/>
            <person name="Yoder A."/>
            <person name="Worley K.C."/>
            <person name="Rogers J."/>
            <person name="Gibbs R.A."/>
        </authorList>
    </citation>
    <scope>NUCLEOTIDE SEQUENCE [LARGE SCALE GENOMIC DNA]</scope>
</reference>
<evidence type="ECO:0000313" key="3">
    <source>
        <dbReference type="Proteomes" id="UP000694394"/>
    </source>
</evidence>
<dbReference type="GO" id="GO:0005615">
    <property type="term" value="C:extracellular space"/>
    <property type="evidence" value="ECO:0007669"/>
    <property type="project" value="TreeGrafter"/>
</dbReference>
<protein>
    <recommendedName>
        <fullName evidence="4">DMKN</fullName>
    </recommendedName>
</protein>
<dbReference type="PANTHER" id="PTHR36881:SF1">
    <property type="entry name" value="DERMOKINE"/>
    <property type="match status" value="1"/>
</dbReference>
<proteinExistence type="predicted"/>
<dbReference type="GO" id="GO:1903575">
    <property type="term" value="P:cornified envelope assembly"/>
    <property type="evidence" value="ECO:0007669"/>
    <property type="project" value="InterPro"/>
</dbReference>
<dbReference type="AlphaFoldDB" id="A0A8C5XSZ4"/>
<dbReference type="Proteomes" id="UP000694394">
    <property type="component" value="Chromosome 22"/>
</dbReference>
<evidence type="ECO:0000313" key="2">
    <source>
        <dbReference type="Ensembl" id="ENSMICP00000041042.1"/>
    </source>
</evidence>
<name>A0A8C5XSZ4_MICMU</name>
<dbReference type="GeneTree" id="ENSGT00960000186736"/>
<dbReference type="EMBL" id="ABDC03026974">
    <property type="status" value="NOT_ANNOTATED_CDS"/>
    <property type="molecule type" value="Genomic_DNA"/>
</dbReference>
<dbReference type="Ensembl" id="ENSMICT00000067881.1">
    <property type="protein sequence ID" value="ENSMICP00000041042.1"/>
    <property type="gene ID" value="ENSMICG00000045840.1"/>
</dbReference>
<organism evidence="2 3">
    <name type="scientific">Microcebus murinus</name>
    <name type="common">Gray mouse lemur</name>
    <name type="synonym">Lemur murinus</name>
    <dbReference type="NCBI Taxonomy" id="30608"/>
    <lineage>
        <taxon>Eukaryota</taxon>
        <taxon>Metazoa</taxon>
        <taxon>Chordata</taxon>
        <taxon>Craniata</taxon>
        <taxon>Vertebrata</taxon>
        <taxon>Euteleostomi</taxon>
        <taxon>Mammalia</taxon>
        <taxon>Eutheria</taxon>
        <taxon>Euarchontoglires</taxon>
        <taxon>Primates</taxon>
        <taxon>Strepsirrhini</taxon>
        <taxon>Lemuriformes</taxon>
        <taxon>Cheirogaleidae</taxon>
        <taxon>Microcebus</taxon>
    </lineage>
</organism>
<accession>A0A8C5XSZ4</accession>
<dbReference type="InterPro" id="IPR033541">
    <property type="entry name" value="Dermokine"/>
</dbReference>
<feature type="chain" id="PRO_5034171089" description="DMKN" evidence="1">
    <location>
        <begin position="25"/>
        <end position="87"/>
    </location>
</feature>
<sequence length="87" mass="9430">GNMKLAAASALLLLLLGLVWPGDGHGWGADVSSLQKRAGGADQNYNYNQQAHPTGYGWQYPAKGPAKVRQATASRAQPSLLHWLKFW</sequence>
<evidence type="ECO:0000256" key="1">
    <source>
        <dbReference type="SAM" id="SignalP"/>
    </source>
</evidence>
<feature type="signal peptide" evidence="1">
    <location>
        <begin position="1"/>
        <end position="24"/>
    </location>
</feature>
<keyword evidence="3" id="KW-1185">Reference proteome</keyword>
<keyword evidence="1" id="KW-0732">Signal</keyword>